<dbReference type="Gene3D" id="3.40.50.1820">
    <property type="entry name" value="alpha/beta hydrolase"/>
    <property type="match status" value="1"/>
</dbReference>
<dbReference type="EC" id="3.1.1.3" evidence="3"/>
<feature type="chain" id="PRO_5003631148" evidence="1">
    <location>
        <begin position="27"/>
        <end position="272"/>
    </location>
</feature>
<dbReference type="PANTHER" id="PTHR37574:SF1">
    <property type="entry name" value="LIPASE B"/>
    <property type="match status" value="1"/>
</dbReference>
<evidence type="ECO:0000313" key="4">
    <source>
        <dbReference type="Proteomes" id="UP000003448"/>
    </source>
</evidence>
<name>I0L8K8_9ACTN</name>
<comment type="caution">
    <text evidence="3">The sequence shown here is derived from an EMBL/GenBank/DDBJ whole genome shotgun (WGS) entry which is preliminary data.</text>
</comment>
<reference evidence="4" key="1">
    <citation type="journal article" date="2012" name="J. Bacteriol.">
        <title>Genome Sequence of Micromonospora lupini Lupac 08, Isolated from Root Nodules of Lupinus angustifolius.</title>
        <authorList>
            <person name="Alonso-Vega P."/>
            <person name="Normand P."/>
            <person name="Bacigalupe R."/>
            <person name="Pujic P."/>
            <person name="Lajus A."/>
            <person name="Vallenet D."/>
            <person name="Carro L."/>
            <person name="Coll P."/>
            <person name="Trujillo M.E."/>
        </authorList>
    </citation>
    <scope>NUCLEOTIDE SEQUENCE [LARGE SCALE GENOMIC DNA]</scope>
    <source>
        <strain evidence="4">Lupac 08</strain>
    </source>
</reference>
<feature type="signal peptide" evidence="1">
    <location>
        <begin position="1"/>
        <end position="26"/>
    </location>
</feature>
<evidence type="ECO:0000313" key="3">
    <source>
        <dbReference type="EMBL" id="CCH20155.1"/>
    </source>
</evidence>
<accession>I0L8K8</accession>
<evidence type="ECO:0000259" key="2">
    <source>
        <dbReference type="Pfam" id="PF00561"/>
    </source>
</evidence>
<dbReference type="RefSeq" id="WP_007462850.1">
    <property type="nucleotide sequence ID" value="NZ_HF570108.1"/>
</dbReference>
<dbReference type="EMBL" id="CAIE01000037">
    <property type="protein sequence ID" value="CCH20155.1"/>
    <property type="molecule type" value="Genomic_DNA"/>
</dbReference>
<gene>
    <name evidence="3" type="primary">lip</name>
    <name evidence="3" type="ORF">MILUP08_45035</name>
</gene>
<protein>
    <submittedName>
        <fullName evidence="3">Lipase, class 2</fullName>
        <ecNumber evidence="3">3.1.1.3</ecNumber>
    </submittedName>
</protein>
<dbReference type="GO" id="GO:0004806">
    <property type="term" value="F:triacylglycerol lipase activity"/>
    <property type="evidence" value="ECO:0007669"/>
    <property type="project" value="UniProtKB-EC"/>
</dbReference>
<sequence length="272" mass="27285">MLLRKTVLVVSLATAALLVSAGGATAAPATPASAAPAAGAPDAASPLTTAAAATANPVIVVGGLSGVAVAYEPIAARLRADGYRTFIYQLPGLGLGDIPASARAFANYVAQVRASTGAATVDLVAHSEGGLVSRYYLKRLGGTASVGRYVSLGTPQYGTYVANIVAFLGLGSCAGIVACQQMTIGSAFLADLNAGDDTPGSVRYTTVRTLQDELVRPTGNAAVNDGATNVLIQAYCPLRVVGHLGLVLDGTAYTIVRGALVDGPVRPNCLAV</sequence>
<dbReference type="SUPFAM" id="SSF53474">
    <property type="entry name" value="alpha/beta-Hydrolases"/>
    <property type="match status" value="1"/>
</dbReference>
<dbReference type="PANTHER" id="PTHR37574">
    <property type="entry name" value="LIPASE B"/>
    <property type="match status" value="1"/>
</dbReference>
<proteinExistence type="predicted"/>
<keyword evidence="4" id="KW-1185">Reference proteome</keyword>
<organism evidence="3 4">
    <name type="scientific">Micromonospora lupini str. Lupac 08</name>
    <dbReference type="NCBI Taxonomy" id="1150864"/>
    <lineage>
        <taxon>Bacteria</taxon>
        <taxon>Bacillati</taxon>
        <taxon>Actinomycetota</taxon>
        <taxon>Actinomycetes</taxon>
        <taxon>Micromonosporales</taxon>
        <taxon>Micromonosporaceae</taxon>
        <taxon>Micromonospora</taxon>
    </lineage>
</organism>
<dbReference type="eggNOG" id="COG1075">
    <property type="taxonomic scope" value="Bacteria"/>
</dbReference>
<feature type="domain" description="AB hydrolase-1" evidence="2">
    <location>
        <begin position="56"/>
        <end position="154"/>
    </location>
</feature>
<evidence type="ECO:0000256" key="1">
    <source>
        <dbReference type="SAM" id="SignalP"/>
    </source>
</evidence>
<dbReference type="STRING" id="1150864.MILUP08_45035"/>
<keyword evidence="3" id="KW-0378">Hydrolase</keyword>
<dbReference type="Pfam" id="PF00561">
    <property type="entry name" value="Abhydrolase_1"/>
    <property type="match status" value="1"/>
</dbReference>
<dbReference type="Proteomes" id="UP000003448">
    <property type="component" value="Unassembled WGS sequence"/>
</dbReference>
<dbReference type="AlphaFoldDB" id="I0L8K8"/>
<dbReference type="InterPro" id="IPR000073">
    <property type="entry name" value="AB_hydrolase_1"/>
</dbReference>
<dbReference type="InterPro" id="IPR053228">
    <property type="entry name" value="Stereospecific_Lipase"/>
</dbReference>
<dbReference type="InterPro" id="IPR029058">
    <property type="entry name" value="AB_hydrolase_fold"/>
</dbReference>
<dbReference type="OrthoDB" id="8871309at2"/>
<keyword evidence="1" id="KW-0732">Signal</keyword>